<reference evidence="1 2" key="1">
    <citation type="journal article" date="2019" name="Sci. Rep.">
        <title>Orb-weaving spider Araneus ventricosus genome elucidates the spidroin gene catalogue.</title>
        <authorList>
            <person name="Kono N."/>
            <person name="Nakamura H."/>
            <person name="Ohtoshi R."/>
            <person name="Moran D.A.P."/>
            <person name="Shinohara A."/>
            <person name="Yoshida Y."/>
            <person name="Fujiwara M."/>
            <person name="Mori M."/>
            <person name="Tomita M."/>
            <person name="Arakawa K."/>
        </authorList>
    </citation>
    <scope>NUCLEOTIDE SEQUENCE [LARGE SCALE GENOMIC DNA]</scope>
</reference>
<dbReference type="PANTHER" id="PTHR38681:SF1">
    <property type="entry name" value="RETROVIRUS-RELATED POL POLYPROTEIN FROM TRANSPOSON 412-LIKE PROTEIN"/>
    <property type="match status" value="1"/>
</dbReference>
<evidence type="ECO:0000313" key="2">
    <source>
        <dbReference type="Proteomes" id="UP000499080"/>
    </source>
</evidence>
<dbReference type="EMBL" id="BGPR01012886">
    <property type="protein sequence ID" value="GBN58180.1"/>
    <property type="molecule type" value="Genomic_DNA"/>
</dbReference>
<accession>A0A4Y2Q5L6</accession>
<protein>
    <submittedName>
        <fullName evidence="1">Uncharacterized protein</fullName>
    </submittedName>
</protein>
<gene>
    <name evidence="1" type="ORF">AVEN_66894_1</name>
</gene>
<comment type="caution">
    <text evidence="1">The sequence shown here is derived from an EMBL/GenBank/DDBJ whole genome shotgun (WGS) entry which is preliminary data.</text>
</comment>
<evidence type="ECO:0000313" key="1">
    <source>
        <dbReference type="EMBL" id="GBN58180.1"/>
    </source>
</evidence>
<proteinExistence type="predicted"/>
<keyword evidence="2" id="KW-1185">Reference proteome</keyword>
<name>A0A4Y2Q5L6_ARAVE</name>
<dbReference type="AlphaFoldDB" id="A0A4Y2Q5L6"/>
<dbReference type="Proteomes" id="UP000499080">
    <property type="component" value="Unassembled WGS sequence"/>
</dbReference>
<dbReference type="PANTHER" id="PTHR38681">
    <property type="entry name" value="RETROVIRUS-RELATED POL POLYPROTEIN FROM TRANSPOSON 412-LIKE PROTEIN-RELATED"/>
    <property type="match status" value="1"/>
</dbReference>
<sequence>MSLCIQNFVPPELRTSRHVFVCNDTIRKPLEQPYQGPFKKFHRKEKFFTININGSQATVSNEWLKLAYVQPDVSSEKPECNLAVSECQKDSKPVINRSSRRFRLVEPCQTS</sequence>
<dbReference type="OrthoDB" id="8067857at2759"/>
<organism evidence="1 2">
    <name type="scientific">Araneus ventricosus</name>
    <name type="common">Orbweaver spider</name>
    <name type="synonym">Epeira ventricosa</name>
    <dbReference type="NCBI Taxonomy" id="182803"/>
    <lineage>
        <taxon>Eukaryota</taxon>
        <taxon>Metazoa</taxon>
        <taxon>Ecdysozoa</taxon>
        <taxon>Arthropoda</taxon>
        <taxon>Chelicerata</taxon>
        <taxon>Arachnida</taxon>
        <taxon>Araneae</taxon>
        <taxon>Araneomorphae</taxon>
        <taxon>Entelegynae</taxon>
        <taxon>Araneoidea</taxon>
        <taxon>Araneidae</taxon>
        <taxon>Araneus</taxon>
    </lineage>
</organism>